<gene>
    <name evidence="1" type="ORF">VFH_I156880</name>
</gene>
<evidence type="ECO:0000313" key="1">
    <source>
        <dbReference type="EMBL" id="CAI8594759.1"/>
    </source>
</evidence>
<protein>
    <submittedName>
        <fullName evidence="1">Uncharacterized protein</fullName>
    </submittedName>
</protein>
<reference evidence="1 2" key="1">
    <citation type="submission" date="2023-01" db="EMBL/GenBank/DDBJ databases">
        <authorList>
            <person name="Kreplak J."/>
        </authorList>
    </citation>
    <scope>NUCLEOTIDE SEQUENCE [LARGE SCALE GENOMIC DNA]</scope>
</reference>
<dbReference type="AlphaFoldDB" id="A0AAV0ZD03"/>
<accession>A0AAV0ZD03</accession>
<proteinExistence type="predicted"/>
<dbReference type="Proteomes" id="UP001157006">
    <property type="component" value="Chromosome 1S"/>
</dbReference>
<dbReference type="EMBL" id="OX451735">
    <property type="protein sequence ID" value="CAI8594759.1"/>
    <property type="molecule type" value="Genomic_DNA"/>
</dbReference>
<keyword evidence="2" id="KW-1185">Reference proteome</keyword>
<name>A0AAV0ZD03_VICFA</name>
<evidence type="ECO:0000313" key="2">
    <source>
        <dbReference type="Proteomes" id="UP001157006"/>
    </source>
</evidence>
<organism evidence="1 2">
    <name type="scientific">Vicia faba</name>
    <name type="common">Broad bean</name>
    <name type="synonym">Faba vulgaris</name>
    <dbReference type="NCBI Taxonomy" id="3906"/>
    <lineage>
        <taxon>Eukaryota</taxon>
        <taxon>Viridiplantae</taxon>
        <taxon>Streptophyta</taxon>
        <taxon>Embryophyta</taxon>
        <taxon>Tracheophyta</taxon>
        <taxon>Spermatophyta</taxon>
        <taxon>Magnoliopsida</taxon>
        <taxon>eudicotyledons</taxon>
        <taxon>Gunneridae</taxon>
        <taxon>Pentapetalae</taxon>
        <taxon>rosids</taxon>
        <taxon>fabids</taxon>
        <taxon>Fabales</taxon>
        <taxon>Fabaceae</taxon>
        <taxon>Papilionoideae</taxon>
        <taxon>50 kb inversion clade</taxon>
        <taxon>NPAAA clade</taxon>
        <taxon>Hologalegina</taxon>
        <taxon>IRL clade</taxon>
        <taxon>Fabeae</taxon>
        <taxon>Vicia</taxon>
    </lineage>
</organism>
<sequence length="167" mass="17991">MNKFVFSLKQALICFVHKSGSPVPIFTPMIGSSPRRTNSKSLSRIGRGRSYSLLEGSSWSKRVSNDIKSTFGGAFCTSALMGCGSDCCGFGHTIAAFLAGRSPALIVLCPLAITLKHLRAASRSPWMVATRALFVKNFIFIWTVEGTAVSSASVGLLRMQFSEMGSR</sequence>